<evidence type="ECO:0000256" key="1">
    <source>
        <dbReference type="ARBA" id="ARBA00004141"/>
    </source>
</evidence>
<feature type="transmembrane region" description="Helical" evidence="6">
    <location>
        <begin position="101"/>
        <end position="123"/>
    </location>
</feature>
<feature type="transmembrane region" description="Helical" evidence="6">
    <location>
        <begin position="435"/>
        <end position="456"/>
    </location>
</feature>
<feature type="transmembrane region" description="Helical" evidence="6">
    <location>
        <begin position="364"/>
        <end position="384"/>
    </location>
</feature>
<keyword evidence="3 6" id="KW-1133">Transmembrane helix</keyword>
<keyword evidence="2 6" id="KW-0812">Transmembrane</keyword>
<reference evidence="8" key="1">
    <citation type="journal article" date="2013" name="Genetics">
        <title>The draft genome and transcriptome of Panagrellus redivivus are shaped by the harsh demands of a free-living lifestyle.</title>
        <authorList>
            <person name="Srinivasan J."/>
            <person name="Dillman A.R."/>
            <person name="Macchietto M.G."/>
            <person name="Heikkinen L."/>
            <person name="Lakso M."/>
            <person name="Fracchia K.M."/>
            <person name="Antoshechkin I."/>
            <person name="Mortazavi A."/>
            <person name="Wong G."/>
            <person name="Sternberg P.W."/>
        </authorList>
    </citation>
    <scope>NUCLEOTIDE SEQUENCE [LARGE SCALE GENOMIC DNA]</scope>
    <source>
        <strain evidence="8">MT8872</strain>
    </source>
</reference>
<dbReference type="InterPro" id="IPR011547">
    <property type="entry name" value="SLC26A/SulP_dom"/>
</dbReference>
<evidence type="ECO:0000256" key="4">
    <source>
        <dbReference type="ARBA" id="ARBA00023136"/>
    </source>
</evidence>
<feature type="transmembrane region" description="Helical" evidence="6">
    <location>
        <begin position="285"/>
        <end position="307"/>
    </location>
</feature>
<dbReference type="Proteomes" id="UP000492821">
    <property type="component" value="Unassembled WGS sequence"/>
</dbReference>
<dbReference type="PANTHER" id="PTHR11814">
    <property type="entry name" value="SULFATE TRANSPORTER"/>
    <property type="match status" value="1"/>
</dbReference>
<dbReference type="InterPro" id="IPR002645">
    <property type="entry name" value="STAS_dom"/>
</dbReference>
<evidence type="ECO:0000256" key="5">
    <source>
        <dbReference type="SAM" id="MobiDB-lite"/>
    </source>
</evidence>
<proteinExistence type="predicted"/>
<keyword evidence="8" id="KW-1185">Reference proteome</keyword>
<dbReference type="AlphaFoldDB" id="A0A7E4VVR4"/>
<feature type="domain" description="STAS" evidence="7">
    <location>
        <begin position="535"/>
        <end position="659"/>
    </location>
</feature>
<dbReference type="InterPro" id="IPR001902">
    <property type="entry name" value="SLC26A/SulP_fam"/>
</dbReference>
<feature type="transmembrane region" description="Helical" evidence="6">
    <location>
        <begin position="487"/>
        <end position="505"/>
    </location>
</feature>
<dbReference type="Pfam" id="PF00916">
    <property type="entry name" value="Sulfate_transp"/>
    <property type="match status" value="1"/>
</dbReference>
<name>A0A7E4VVR4_PANRE</name>
<accession>A0A7E4VVR4</accession>
<evidence type="ECO:0000256" key="3">
    <source>
        <dbReference type="ARBA" id="ARBA00022989"/>
    </source>
</evidence>
<dbReference type="Gene3D" id="3.30.750.24">
    <property type="entry name" value="STAS domain"/>
    <property type="match status" value="1"/>
</dbReference>
<feature type="transmembrane region" description="Helical" evidence="6">
    <location>
        <begin position="204"/>
        <end position="226"/>
    </location>
</feature>
<reference evidence="9" key="2">
    <citation type="submission" date="2020-10" db="UniProtKB">
        <authorList>
            <consortium name="WormBaseParasite"/>
        </authorList>
    </citation>
    <scope>IDENTIFICATION</scope>
</reference>
<feature type="transmembrane region" description="Helical" evidence="6">
    <location>
        <begin position="238"/>
        <end position="260"/>
    </location>
</feature>
<feature type="transmembrane region" description="Helical" evidence="6">
    <location>
        <begin position="404"/>
        <end position="423"/>
    </location>
</feature>
<feature type="region of interest" description="Disordered" evidence="5">
    <location>
        <begin position="1"/>
        <end position="20"/>
    </location>
</feature>
<sequence>MRPPQADPPRSSFRRRPRERIDNATNRLRKRFTPRSLARTALAFVPILKWLPAYDWRRCFFHDVSGGLSMAVLAVPQGIAHAGIVGVDPVYGLYTAIFPPFLYMIFGNSQFATLGGFAVLSLMTKTAISKVMNLTQVPEGMDIIEDITDVDNTWLSENATLWNETMELMPDNDAKNGSLLLKVALAEALNVVVDPTAIKAVTPIHVATTIMFVSGIAHILMGFFRFDLVLSFLSEQIISGFLVAGSVHVFFAQIGFAIGIDLPTRSGIGHLYQRFFDLVESIDDVHIPTLIISICSVGFLLFSQLVIQPWLANVFDFPVPYELILVIVGITATNFADLSTHHTIQVVGNIPTEFPPPSLPRFDLIPQLVLDTFGIAFTAVCIHLTVADIVKQRYHYHFENWRELYALGIVGAASSFFPVFPVTSVFTRAVENSTQMTVCFSSLALLAVILYIGPALEYLPKCILASMVLFIFIMSVILPIVTDLATGLFLSICFAAFTVFLRINAPRWHILTRVEDSHDYREASRKELNEVAGTVCVFRFDAPLTYYNGRTFVKNLRMAHKRFEKRDANTLITDDMGLRWRVPGRRAKLVIDCSGFPFVDHIGLTTLIRLYAELEKDGIVTVFAAPKAQLLRIFETTDFYSHIPRDRVFAHLRVAVHVCERLDAKALPKSKSTKSLHSLYCYTEDK</sequence>
<feature type="transmembrane region" description="Helical" evidence="6">
    <location>
        <begin position="463"/>
        <end position="481"/>
    </location>
</feature>
<protein>
    <submittedName>
        <fullName evidence="9">STAS domain-containing protein</fullName>
    </submittedName>
</protein>
<evidence type="ECO:0000256" key="6">
    <source>
        <dbReference type="SAM" id="Phobius"/>
    </source>
</evidence>
<evidence type="ECO:0000256" key="2">
    <source>
        <dbReference type="ARBA" id="ARBA00022692"/>
    </source>
</evidence>
<comment type="subcellular location">
    <subcellularLocation>
        <location evidence="1">Membrane</location>
        <topology evidence="1">Multi-pass membrane protein</topology>
    </subcellularLocation>
</comment>
<dbReference type="PROSITE" id="PS50801">
    <property type="entry name" value="STAS"/>
    <property type="match status" value="1"/>
</dbReference>
<dbReference type="SUPFAM" id="SSF52091">
    <property type="entry name" value="SpoIIaa-like"/>
    <property type="match status" value="1"/>
</dbReference>
<dbReference type="WBParaSite" id="Pan_g385.t1">
    <property type="protein sequence ID" value="Pan_g385.t1"/>
    <property type="gene ID" value="Pan_g385"/>
</dbReference>
<dbReference type="GO" id="GO:0055085">
    <property type="term" value="P:transmembrane transport"/>
    <property type="evidence" value="ECO:0007669"/>
    <property type="project" value="InterPro"/>
</dbReference>
<dbReference type="InterPro" id="IPR036513">
    <property type="entry name" value="STAS_dom_sf"/>
</dbReference>
<organism evidence="8 9">
    <name type="scientific">Panagrellus redivivus</name>
    <name type="common">Microworm</name>
    <dbReference type="NCBI Taxonomy" id="6233"/>
    <lineage>
        <taxon>Eukaryota</taxon>
        <taxon>Metazoa</taxon>
        <taxon>Ecdysozoa</taxon>
        <taxon>Nematoda</taxon>
        <taxon>Chromadorea</taxon>
        <taxon>Rhabditida</taxon>
        <taxon>Tylenchina</taxon>
        <taxon>Panagrolaimomorpha</taxon>
        <taxon>Panagrolaimoidea</taxon>
        <taxon>Panagrolaimidae</taxon>
        <taxon>Panagrellus</taxon>
    </lineage>
</organism>
<dbReference type="Pfam" id="PF01740">
    <property type="entry name" value="STAS"/>
    <property type="match status" value="1"/>
</dbReference>
<evidence type="ECO:0000313" key="8">
    <source>
        <dbReference type="Proteomes" id="UP000492821"/>
    </source>
</evidence>
<evidence type="ECO:0000259" key="7">
    <source>
        <dbReference type="PROSITE" id="PS50801"/>
    </source>
</evidence>
<evidence type="ECO:0000313" key="9">
    <source>
        <dbReference type="WBParaSite" id="Pan_g385.t1"/>
    </source>
</evidence>
<keyword evidence="4 6" id="KW-0472">Membrane</keyword>
<dbReference type="GO" id="GO:0016020">
    <property type="term" value="C:membrane"/>
    <property type="evidence" value="ECO:0007669"/>
    <property type="project" value="UniProtKB-SubCell"/>
</dbReference>
<dbReference type="CDD" id="cd07042">
    <property type="entry name" value="STAS_SulP_like_sulfate_transporter"/>
    <property type="match status" value="1"/>
</dbReference>